<keyword evidence="2" id="KW-0662">Pyridine nucleotide biosynthesis</keyword>
<evidence type="ECO:0000256" key="7">
    <source>
        <dbReference type="ARBA" id="ARBA00043224"/>
    </source>
</evidence>
<dbReference type="GO" id="GO:0019363">
    <property type="term" value="P:pyridine nucleotide biosynthetic process"/>
    <property type="evidence" value="ECO:0007669"/>
    <property type="project" value="UniProtKB-KW"/>
</dbReference>
<comment type="similarity">
    <text evidence="1">Belongs to the isochorismatase family.</text>
</comment>
<keyword evidence="11" id="KW-1185">Reference proteome</keyword>
<evidence type="ECO:0000256" key="2">
    <source>
        <dbReference type="ARBA" id="ARBA00022642"/>
    </source>
</evidence>
<proteinExistence type="inferred from homology"/>
<dbReference type="Gene3D" id="3.40.50.850">
    <property type="entry name" value="Isochorismatase-like"/>
    <property type="match status" value="1"/>
</dbReference>
<dbReference type="Proteomes" id="UP000001929">
    <property type="component" value="Chromosome"/>
</dbReference>
<evidence type="ECO:0000259" key="9">
    <source>
        <dbReference type="Pfam" id="PF00857"/>
    </source>
</evidence>
<evidence type="ECO:0000256" key="6">
    <source>
        <dbReference type="ARBA" id="ARBA00039017"/>
    </source>
</evidence>
<evidence type="ECO:0000256" key="5">
    <source>
        <dbReference type="ARBA" id="ARBA00037900"/>
    </source>
</evidence>
<evidence type="ECO:0000256" key="8">
    <source>
        <dbReference type="ARBA" id="ARBA00072277"/>
    </source>
</evidence>
<dbReference type="InterPro" id="IPR052347">
    <property type="entry name" value="Isochorismatase_Nicotinamidase"/>
</dbReference>
<dbReference type="NCBIfam" id="NF008623">
    <property type="entry name" value="PRK11609.1"/>
    <property type="match status" value="1"/>
</dbReference>
<dbReference type="InterPro" id="IPR036380">
    <property type="entry name" value="Isochorismatase-like_sf"/>
</dbReference>
<dbReference type="EMBL" id="CP000230">
    <property type="protein sequence ID" value="ABC23797.1"/>
    <property type="molecule type" value="Genomic_DNA"/>
</dbReference>
<evidence type="ECO:0000256" key="1">
    <source>
        <dbReference type="ARBA" id="ARBA00006336"/>
    </source>
</evidence>
<evidence type="ECO:0000313" key="11">
    <source>
        <dbReference type="Proteomes" id="UP000001929"/>
    </source>
</evidence>
<evidence type="ECO:0000313" key="10">
    <source>
        <dbReference type="EMBL" id="ABC23797.1"/>
    </source>
</evidence>
<dbReference type="EnsemblBacteria" id="ABC23797">
    <property type="protein sequence ID" value="ABC23797"/>
    <property type="gene ID" value="Rru_A3002"/>
</dbReference>
<dbReference type="KEGG" id="rru:Rru_A3002"/>
<dbReference type="PANTHER" id="PTHR11080:SF2">
    <property type="entry name" value="LD05707P"/>
    <property type="match status" value="1"/>
</dbReference>
<dbReference type="RefSeq" id="WP_011390750.1">
    <property type="nucleotide sequence ID" value="NC_007643.1"/>
</dbReference>
<keyword evidence="3" id="KW-0479">Metal-binding</keyword>
<sequence>MTDALVLIDIQNDFCPGGALAVPEGDRVVAVANRLAPMFGTVILSQDWHPADHRSFVTAHPGKAAFESVTMDYGPQVLWPPHCVAGTRGAAFVDGLDLGPAHVIVRKGTNRDTDSYSAFQENDKRTSTGLAGLLRERGIERIFLAGLATDFCVCYSALDARALGFEVCLVEDGCRAIDLDGSLDLARAKMAAAGVKIVTSP</sequence>
<organism evidence="10 11">
    <name type="scientific">Rhodospirillum rubrum (strain ATCC 11170 / ATH 1.1.1 / DSM 467 / LMG 4362 / NCIMB 8255 / S1)</name>
    <dbReference type="NCBI Taxonomy" id="269796"/>
    <lineage>
        <taxon>Bacteria</taxon>
        <taxon>Pseudomonadati</taxon>
        <taxon>Pseudomonadota</taxon>
        <taxon>Alphaproteobacteria</taxon>
        <taxon>Rhodospirillales</taxon>
        <taxon>Rhodospirillaceae</taxon>
        <taxon>Rhodospirillum</taxon>
    </lineage>
</organism>
<dbReference type="InterPro" id="IPR000868">
    <property type="entry name" value="Isochorismatase-like_dom"/>
</dbReference>
<evidence type="ECO:0000256" key="4">
    <source>
        <dbReference type="ARBA" id="ARBA00022801"/>
    </source>
</evidence>
<comment type="pathway">
    <text evidence="5">Cofactor biosynthesis; nicotinate biosynthesis; nicotinate from nicotinamide: step 1/1.</text>
</comment>
<dbReference type="Pfam" id="PF00857">
    <property type="entry name" value="Isochorismatase"/>
    <property type="match status" value="1"/>
</dbReference>
<dbReference type="EC" id="3.5.1.19" evidence="6"/>
<dbReference type="AlphaFoldDB" id="Q2RPZ8"/>
<dbReference type="PhylomeDB" id="Q2RPZ8"/>
<dbReference type="PANTHER" id="PTHR11080">
    <property type="entry name" value="PYRAZINAMIDASE/NICOTINAMIDASE"/>
    <property type="match status" value="1"/>
</dbReference>
<dbReference type="CDD" id="cd01011">
    <property type="entry name" value="nicotinamidase"/>
    <property type="match status" value="1"/>
</dbReference>
<dbReference type="PATRIC" id="fig|269796.9.peg.3110"/>
<dbReference type="GO" id="GO:0046872">
    <property type="term" value="F:metal ion binding"/>
    <property type="evidence" value="ECO:0007669"/>
    <property type="project" value="UniProtKB-KW"/>
</dbReference>
<dbReference type="GO" id="GO:0008936">
    <property type="term" value="F:nicotinamidase activity"/>
    <property type="evidence" value="ECO:0007669"/>
    <property type="project" value="UniProtKB-EC"/>
</dbReference>
<dbReference type="STRING" id="269796.Rru_A3002"/>
<dbReference type="FunFam" id="3.40.50.850:FF:000006">
    <property type="entry name" value="Bifunctional pyrazinamidase/nicotinamidase"/>
    <property type="match status" value="1"/>
</dbReference>
<dbReference type="HOGENOM" id="CLU_068979_13_1_5"/>
<feature type="domain" description="Isochorismatase-like" evidence="9">
    <location>
        <begin position="4"/>
        <end position="200"/>
    </location>
</feature>
<accession>Q2RPZ8</accession>
<dbReference type="eggNOG" id="COG1335">
    <property type="taxonomic scope" value="Bacteria"/>
</dbReference>
<gene>
    <name evidence="10" type="ordered locus">Rru_A3002</name>
</gene>
<keyword evidence="4 10" id="KW-0378">Hydrolase</keyword>
<reference evidence="10 11" key="1">
    <citation type="journal article" date="2011" name="Stand. Genomic Sci.">
        <title>Complete genome sequence of Rhodospirillum rubrum type strain (S1).</title>
        <authorList>
            <person name="Munk A.C."/>
            <person name="Copeland A."/>
            <person name="Lucas S."/>
            <person name="Lapidus A."/>
            <person name="Del Rio T.G."/>
            <person name="Barry K."/>
            <person name="Detter J.C."/>
            <person name="Hammon N."/>
            <person name="Israni S."/>
            <person name="Pitluck S."/>
            <person name="Brettin T."/>
            <person name="Bruce D."/>
            <person name="Han C."/>
            <person name="Tapia R."/>
            <person name="Gilna P."/>
            <person name="Schmutz J."/>
            <person name="Larimer F."/>
            <person name="Land M."/>
            <person name="Kyrpides N.C."/>
            <person name="Mavromatis K."/>
            <person name="Richardson P."/>
            <person name="Rohde M."/>
            <person name="Goker M."/>
            <person name="Klenk H.P."/>
            <person name="Zhang Y."/>
            <person name="Roberts G.P."/>
            <person name="Reslewic S."/>
            <person name="Schwartz D.C."/>
        </authorList>
    </citation>
    <scope>NUCLEOTIDE SEQUENCE [LARGE SCALE GENOMIC DNA]</scope>
    <source>
        <strain evidence="11">ATCC 11170 / ATH 1.1.1 / DSM 467 / LMG 4362 / NCIMB 8255 / S1</strain>
    </source>
</reference>
<protein>
    <recommendedName>
        <fullName evidence="8">Nicotinamidase</fullName>
        <ecNumber evidence="6">3.5.1.19</ecNumber>
    </recommendedName>
    <alternativeName>
        <fullName evidence="7">Nicotinamide deamidase</fullName>
    </alternativeName>
</protein>
<dbReference type="SUPFAM" id="SSF52499">
    <property type="entry name" value="Isochorismatase-like hydrolases"/>
    <property type="match status" value="1"/>
</dbReference>
<evidence type="ECO:0000256" key="3">
    <source>
        <dbReference type="ARBA" id="ARBA00022723"/>
    </source>
</evidence>
<name>Q2RPZ8_RHORT</name>